<sequence length="229" mass="24199">MARVLAEVTATGHRRQRTTAMTRVVERASTTALDEPDDVRVMPLASELLQLVSLAWPGGLKRGATVVASGATSLLFALLAEPMAKGAWAAIVGAPELGVAAAPEYGIDLARLALVPQPGDRWAEVVAALIDGFDMVIVAPPAGIPARLASSLMARTRQRGCVLIPTGPWPGSDLTLKVVERRWRGVGRGRGRLRLQEAVVEAVGRGRAERPRRAAMALPPQSVAQRSSG</sequence>
<name>A0A8J3ZNW5_9ACTN</name>
<feature type="region of interest" description="Disordered" evidence="1">
    <location>
        <begin position="210"/>
        <end position="229"/>
    </location>
</feature>
<gene>
    <name evidence="2" type="ORF">Vau01_125020</name>
</gene>
<dbReference type="EMBL" id="BOPG01000144">
    <property type="protein sequence ID" value="GIJ64986.1"/>
    <property type="molecule type" value="Genomic_DNA"/>
</dbReference>
<comment type="caution">
    <text evidence="2">The sequence shown here is derived from an EMBL/GenBank/DDBJ whole genome shotgun (WGS) entry which is preliminary data.</text>
</comment>
<evidence type="ECO:0000313" key="2">
    <source>
        <dbReference type="EMBL" id="GIJ64986.1"/>
    </source>
</evidence>
<organism evidence="2 3">
    <name type="scientific">Virgisporangium aurantiacum</name>
    <dbReference type="NCBI Taxonomy" id="175570"/>
    <lineage>
        <taxon>Bacteria</taxon>
        <taxon>Bacillati</taxon>
        <taxon>Actinomycetota</taxon>
        <taxon>Actinomycetes</taxon>
        <taxon>Micromonosporales</taxon>
        <taxon>Micromonosporaceae</taxon>
        <taxon>Virgisporangium</taxon>
    </lineage>
</organism>
<accession>A0A8J3ZNW5</accession>
<dbReference type="AlphaFoldDB" id="A0A8J3ZNW5"/>
<proteinExistence type="predicted"/>
<reference evidence="2" key="1">
    <citation type="submission" date="2021-01" db="EMBL/GenBank/DDBJ databases">
        <title>Whole genome shotgun sequence of Virgisporangium aurantiacum NBRC 16421.</title>
        <authorList>
            <person name="Komaki H."/>
            <person name="Tamura T."/>
        </authorList>
    </citation>
    <scope>NUCLEOTIDE SEQUENCE</scope>
    <source>
        <strain evidence="2">NBRC 16421</strain>
    </source>
</reference>
<evidence type="ECO:0000313" key="3">
    <source>
        <dbReference type="Proteomes" id="UP000612585"/>
    </source>
</evidence>
<protein>
    <submittedName>
        <fullName evidence="2">Uncharacterized protein</fullName>
    </submittedName>
</protein>
<evidence type="ECO:0000256" key="1">
    <source>
        <dbReference type="SAM" id="MobiDB-lite"/>
    </source>
</evidence>
<keyword evidence="3" id="KW-1185">Reference proteome</keyword>
<dbReference type="Proteomes" id="UP000612585">
    <property type="component" value="Unassembled WGS sequence"/>
</dbReference>